<evidence type="ECO:0000313" key="4">
    <source>
        <dbReference type="Proteomes" id="UP001141259"/>
    </source>
</evidence>
<name>A0A9X3AET7_9PSEU</name>
<dbReference type="Pfam" id="PF03551">
    <property type="entry name" value="PadR"/>
    <property type="match status" value="1"/>
</dbReference>
<dbReference type="PANTHER" id="PTHR43252:SF6">
    <property type="entry name" value="NEGATIVE TRANSCRIPTION REGULATOR PADR"/>
    <property type="match status" value="1"/>
</dbReference>
<accession>A0A9X3AET7</accession>
<evidence type="ECO:0000313" key="3">
    <source>
        <dbReference type="EMBL" id="MCS7477316.1"/>
    </source>
</evidence>
<dbReference type="InterPro" id="IPR036390">
    <property type="entry name" value="WH_DNA-bd_sf"/>
</dbReference>
<dbReference type="InterPro" id="IPR036388">
    <property type="entry name" value="WH-like_DNA-bd_sf"/>
</dbReference>
<comment type="caution">
    <text evidence="3">The sequence shown here is derived from an EMBL/GenBank/DDBJ whole genome shotgun (WGS) entry which is preliminary data.</text>
</comment>
<dbReference type="Pfam" id="PF10400">
    <property type="entry name" value="Vir_act_alpha_C"/>
    <property type="match status" value="1"/>
</dbReference>
<dbReference type="Gene3D" id="1.10.10.10">
    <property type="entry name" value="Winged helix-like DNA-binding domain superfamily/Winged helix DNA-binding domain"/>
    <property type="match status" value="1"/>
</dbReference>
<reference evidence="3" key="1">
    <citation type="submission" date="2022-08" db="EMBL/GenBank/DDBJ databases">
        <authorList>
            <person name="Tistechok S."/>
            <person name="Samborskyy M."/>
            <person name="Roman I."/>
        </authorList>
    </citation>
    <scope>NUCLEOTIDE SEQUENCE</scope>
    <source>
        <strain evidence="3">DSM 103496</strain>
    </source>
</reference>
<gene>
    <name evidence="3" type="ORF">NZH93_10675</name>
</gene>
<dbReference type="InterPro" id="IPR005149">
    <property type="entry name" value="Tscrpt_reg_PadR_N"/>
</dbReference>
<feature type="domain" description="Transcription regulator PadR N-terminal" evidence="1">
    <location>
        <begin position="8"/>
        <end position="77"/>
    </location>
</feature>
<dbReference type="SUPFAM" id="SSF46785">
    <property type="entry name" value="Winged helix' DNA-binding domain"/>
    <property type="match status" value="1"/>
</dbReference>
<dbReference type="AlphaFoldDB" id="A0A9X3AET7"/>
<proteinExistence type="predicted"/>
<dbReference type="Proteomes" id="UP001141259">
    <property type="component" value="Unassembled WGS sequence"/>
</dbReference>
<dbReference type="InterPro" id="IPR018309">
    <property type="entry name" value="Tscrpt_reg_PadR_C"/>
</dbReference>
<sequence length="177" mass="19571">MSLKHATLGLLTYGPASGYDLLQKFRESLANVWPATQSQLYGELGKLAAAGLVTVAAEGPRGRKEYAITPEGSAELRHWLGEVPPAPNRRSEMLLRVFFLGMLTPEQAREYLDDRATVAAELQAELRELATTVDPDSGPLAVYGRLALEWALRFSVMQEEWATWAADEVRRAQEGVE</sequence>
<protein>
    <submittedName>
        <fullName evidence="3">PadR family transcriptional regulator</fullName>
    </submittedName>
</protein>
<evidence type="ECO:0000259" key="1">
    <source>
        <dbReference type="Pfam" id="PF03551"/>
    </source>
</evidence>
<dbReference type="RefSeq" id="WP_259622824.1">
    <property type="nucleotide sequence ID" value="NZ_JANYMP010000004.1"/>
</dbReference>
<organism evidence="3 4">
    <name type="scientific">Umezawaea endophytica</name>
    <dbReference type="NCBI Taxonomy" id="1654476"/>
    <lineage>
        <taxon>Bacteria</taxon>
        <taxon>Bacillati</taxon>
        <taxon>Actinomycetota</taxon>
        <taxon>Actinomycetes</taxon>
        <taxon>Pseudonocardiales</taxon>
        <taxon>Pseudonocardiaceae</taxon>
        <taxon>Umezawaea</taxon>
    </lineage>
</organism>
<dbReference type="PANTHER" id="PTHR43252">
    <property type="entry name" value="TRANSCRIPTIONAL REGULATOR YQJI"/>
    <property type="match status" value="1"/>
</dbReference>
<keyword evidence="4" id="KW-1185">Reference proteome</keyword>
<evidence type="ECO:0000259" key="2">
    <source>
        <dbReference type="Pfam" id="PF10400"/>
    </source>
</evidence>
<dbReference type="EMBL" id="JANYMP010000004">
    <property type="protein sequence ID" value="MCS7477316.1"/>
    <property type="molecule type" value="Genomic_DNA"/>
</dbReference>
<feature type="domain" description="Transcription regulator PadR C-terminal" evidence="2">
    <location>
        <begin position="90"/>
        <end position="168"/>
    </location>
</feature>